<comment type="caution">
    <text evidence="14">The sequence shown here is derived from an EMBL/GenBank/DDBJ whole genome shotgun (WGS) entry which is preliminary data.</text>
</comment>
<dbReference type="InterPro" id="IPR045076">
    <property type="entry name" value="MutS"/>
</dbReference>
<evidence type="ECO:0000256" key="7">
    <source>
        <dbReference type="ARBA" id="ARBA00023125"/>
    </source>
</evidence>
<evidence type="ECO:0000256" key="8">
    <source>
        <dbReference type="ARBA" id="ARBA00023242"/>
    </source>
</evidence>
<accession>A0A167U121</accession>
<evidence type="ECO:0000256" key="11">
    <source>
        <dbReference type="ARBA" id="ARBA00077470"/>
    </source>
</evidence>
<evidence type="ECO:0000256" key="6">
    <source>
        <dbReference type="ARBA" id="ARBA00022840"/>
    </source>
</evidence>
<dbReference type="InterPro" id="IPR027417">
    <property type="entry name" value="P-loop_NTPase"/>
</dbReference>
<dbReference type="SUPFAM" id="SSF48334">
    <property type="entry name" value="DNA repair protein MutS, domain III"/>
    <property type="match status" value="2"/>
</dbReference>
<dbReference type="PANTHER" id="PTHR11361:SF20">
    <property type="entry name" value="MUTS PROTEIN HOMOLOG 5"/>
    <property type="match status" value="1"/>
</dbReference>
<comment type="similarity">
    <text evidence="3">Belongs to the DNA mismatch repair MutS family.</text>
</comment>
<keyword evidence="6" id="KW-0067">ATP-binding</keyword>
<keyword evidence="14" id="KW-0808">Transferase</keyword>
<evidence type="ECO:0000313" key="15">
    <source>
        <dbReference type="Proteomes" id="UP000076874"/>
    </source>
</evidence>
<dbReference type="GO" id="GO:0005634">
    <property type="term" value="C:nucleus"/>
    <property type="evidence" value="ECO:0007669"/>
    <property type="project" value="UniProtKB-SubCell"/>
</dbReference>
<dbReference type="FunFam" id="3.40.50.300:FF:001067">
    <property type="entry name" value="DNA mismatch repair protein MSH5"/>
    <property type="match status" value="1"/>
</dbReference>
<dbReference type="OrthoDB" id="29596at2759"/>
<gene>
    <name evidence="14" type="ORF">SPI_05173</name>
</gene>
<organism evidence="14 15">
    <name type="scientific">Niveomyces insectorum RCEF 264</name>
    <dbReference type="NCBI Taxonomy" id="1081102"/>
    <lineage>
        <taxon>Eukaryota</taxon>
        <taxon>Fungi</taxon>
        <taxon>Dikarya</taxon>
        <taxon>Ascomycota</taxon>
        <taxon>Pezizomycotina</taxon>
        <taxon>Sordariomycetes</taxon>
        <taxon>Hypocreomycetidae</taxon>
        <taxon>Hypocreales</taxon>
        <taxon>Cordycipitaceae</taxon>
        <taxon>Niveomyces</taxon>
    </lineage>
</organism>
<keyword evidence="4" id="KW-0158">Chromosome</keyword>
<name>A0A167U121_9HYPO</name>
<dbReference type="GO" id="GO:0006298">
    <property type="term" value="P:mismatch repair"/>
    <property type="evidence" value="ECO:0007669"/>
    <property type="project" value="InterPro"/>
</dbReference>
<dbReference type="STRING" id="1081102.A0A167U121"/>
<evidence type="ECO:0000256" key="4">
    <source>
        <dbReference type="ARBA" id="ARBA00022454"/>
    </source>
</evidence>
<dbReference type="GO" id="GO:0140664">
    <property type="term" value="F:ATP-dependent DNA damage sensor activity"/>
    <property type="evidence" value="ECO:0007669"/>
    <property type="project" value="InterPro"/>
</dbReference>
<evidence type="ECO:0000256" key="2">
    <source>
        <dbReference type="ARBA" id="ARBA00004286"/>
    </source>
</evidence>
<dbReference type="InterPro" id="IPR036187">
    <property type="entry name" value="DNA_mismatch_repair_MutS_sf"/>
</dbReference>
<dbReference type="Pfam" id="PF05192">
    <property type="entry name" value="MutS_III"/>
    <property type="match status" value="1"/>
</dbReference>
<dbReference type="GO" id="GO:0016301">
    <property type="term" value="F:kinase activity"/>
    <property type="evidence" value="ECO:0007669"/>
    <property type="project" value="UniProtKB-KW"/>
</dbReference>
<dbReference type="SUPFAM" id="SSF52540">
    <property type="entry name" value="P-loop containing nucleoside triphosphate hydrolases"/>
    <property type="match status" value="1"/>
</dbReference>
<feature type="domain" description="DNA mismatch repair proteins mutS family" evidence="13">
    <location>
        <begin position="645"/>
        <end position="661"/>
    </location>
</feature>
<dbReference type="Proteomes" id="UP000076874">
    <property type="component" value="Unassembled WGS sequence"/>
</dbReference>
<evidence type="ECO:0000256" key="9">
    <source>
        <dbReference type="ARBA" id="ARBA00023254"/>
    </source>
</evidence>
<feature type="compositionally biased region" description="Low complexity" evidence="12">
    <location>
        <begin position="66"/>
        <end position="79"/>
    </location>
</feature>
<comment type="subcellular location">
    <subcellularLocation>
        <location evidence="2">Chromosome</location>
    </subcellularLocation>
    <subcellularLocation>
        <location evidence="1">Nucleus</location>
    </subcellularLocation>
</comment>
<dbReference type="InterPro" id="IPR000432">
    <property type="entry name" value="DNA_mismatch_repair_MutS_C"/>
</dbReference>
<evidence type="ECO:0000313" key="14">
    <source>
        <dbReference type="EMBL" id="OAA61149.1"/>
    </source>
</evidence>
<keyword evidence="7" id="KW-0238">DNA-binding</keyword>
<dbReference type="EMBL" id="AZHD01000008">
    <property type="protein sequence ID" value="OAA61149.1"/>
    <property type="molecule type" value="Genomic_DNA"/>
</dbReference>
<dbReference type="SMART" id="SM00534">
    <property type="entry name" value="MUTSac"/>
    <property type="match status" value="1"/>
</dbReference>
<keyword evidence="14" id="KW-0418">Kinase</keyword>
<dbReference type="PANTHER" id="PTHR11361">
    <property type="entry name" value="DNA MISMATCH REPAIR PROTEIN MUTS FAMILY MEMBER"/>
    <property type="match status" value="1"/>
</dbReference>
<evidence type="ECO:0000256" key="12">
    <source>
        <dbReference type="SAM" id="MobiDB-lite"/>
    </source>
</evidence>
<evidence type="ECO:0000256" key="10">
    <source>
        <dbReference type="ARBA" id="ARBA00073549"/>
    </source>
</evidence>
<reference evidence="14 15" key="1">
    <citation type="journal article" date="2016" name="Genome Biol. Evol.">
        <title>Divergent and convergent evolution of fungal pathogenicity.</title>
        <authorList>
            <person name="Shang Y."/>
            <person name="Xiao G."/>
            <person name="Zheng P."/>
            <person name="Cen K."/>
            <person name="Zhan S."/>
            <person name="Wang C."/>
        </authorList>
    </citation>
    <scope>NUCLEOTIDE SEQUENCE [LARGE SCALE GENOMIC DNA]</scope>
    <source>
        <strain evidence="14 15">RCEF 264</strain>
    </source>
</reference>
<dbReference type="GO" id="GO:0005524">
    <property type="term" value="F:ATP binding"/>
    <property type="evidence" value="ECO:0007669"/>
    <property type="project" value="UniProtKB-KW"/>
</dbReference>
<evidence type="ECO:0000256" key="1">
    <source>
        <dbReference type="ARBA" id="ARBA00004123"/>
    </source>
</evidence>
<dbReference type="PROSITE" id="PS00486">
    <property type="entry name" value="DNA_MISMATCH_REPAIR_2"/>
    <property type="match status" value="1"/>
</dbReference>
<keyword evidence="8" id="KW-0539">Nucleus</keyword>
<keyword evidence="15" id="KW-1185">Reference proteome</keyword>
<evidence type="ECO:0000259" key="13">
    <source>
        <dbReference type="PROSITE" id="PS00486"/>
    </source>
</evidence>
<dbReference type="Gene3D" id="1.10.1420.10">
    <property type="match status" value="1"/>
</dbReference>
<feature type="compositionally biased region" description="Acidic residues" evidence="12">
    <location>
        <begin position="84"/>
        <end position="99"/>
    </location>
</feature>
<evidence type="ECO:0000256" key="3">
    <source>
        <dbReference type="ARBA" id="ARBA00006271"/>
    </source>
</evidence>
<protein>
    <recommendedName>
        <fullName evidence="10">DNA mismatch repair protein MSH5</fullName>
    </recommendedName>
    <alternativeName>
        <fullName evidence="11">MutS protein homolog 5</fullName>
    </alternativeName>
</protein>
<dbReference type="AlphaFoldDB" id="A0A167U121"/>
<dbReference type="GO" id="GO:0051026">
    <property type="term" value="P:chiasma assembly"/>
    <property type="evidence" value="ECO:0007669"/>
    <property type="project" value="UniProtKB-ARBA"/>
</dbReference>
<keyword evidence="5" id="KW-0547">Nucleotide-binding</keyword>
<dbReference type="Gene3D" id="3.40.50.300">
    <property type="entry name" value="P-loop containing nucleotide triphosphate hydrolases"/>
    <property type="match status" value="1"/>
</dbReference>
<sequence length="834" mass="91302">MRPSTSRPAFRRRQSRAYNEPPRGSATLVSESSHRSALLRNLSASDSPRPSFRATPRSGPRAAGGTQTTSQQPSSPTLNGGNGDDGDGGDDDDDDDDDVYGESHQVVMALDMKSNGTVGCAFFTPRTATLHLQEDTRITGLELVESLLLQAQPAVVIIPSRAPEKLVDYLDRRARRDASDAGGNENFSAFALRTNVASDFSSEAGEGLLAGLSGLQLGQPRSALFTTATEEAGEYTAHREEARSHLPRVTKQNDLMHLGSHINLDSRLSLGCVCALIHCMFVTADTLFALQIIRPDGRQGVGRRGGPDTIGSTARNQCSVFDLFRPFALTPQGRVRLREIFLQPSVDLSVINERHEAISSLLCPQNTDTLASIRTPLEKIQREELTRPRAGYLVVATADPGAERGSGQSNCHINEETDFDVWEEVFQEDGLLYFKTHELRHIDKTFGDLDGRIIQFFHQLGSEILEHESKLLLASEAVGEIDSIVALAAGAKKFQLNRPQMTSSNILDIHNGRHILQELRLGSFVPNDCKLAGGSGHALDEDDNNSYFGAWDLVQKEHKNEKNSTVLALTGPNHSGKSVYLKQVAIIVYLAHVGSFVPAEEAVIGLTDRILSRIATRESVSRDESAFGVDLRQAAFLINFATRRSLVLIDEFGKGTDAVDGAALLDALLWHFLHLGQEDAPMVLAATHSHEIFESGVFHTHPRFDLAHMGVTVSADRSQPDSGVTFFYKLQKGRNAESFGCHCAAINGVDPDVVERARRIANSLTQGASLEKICLDRSGNEMDGLQEDEMRARRFLAEMGESGDVRSSWETARGLLAYSLDDRGNRSENTLRRV</sequence>
<proteinExistence type="inferred from homology"/>
<dbReference type="GO" id="GO:0005694">
    <property type="term" value="C:chromosome"/>
    <property type="evidence" value="ECO:0007669"/>
    <property type="project" value="UniProtKB-SubCell"/>
</dbReference>
<dbReference type="Pfam" id="PF00488">
    <property type="entry name" value="MutS_V"/>
    <property type="match status" value="1"/>
</dbReference>
<keyword evidence="9" id="KW-0469">Meiosis</keyword>
<evidence type="ECO:0000256" key="5">
    <source>
        <dbReference type="ARBA" id="ARBA00022741"/>
    </source>
</evidence>
<feature type="region of interest" description="Disordered" evidence="12">
    <location>
        <begin position="1"/>
        <end position="99"/>
    </location>
</feature>
<dbReference type="GO" id="GO:0030983">
    <property type="term" value="F:mismatched DNA binding"/>
    <property type="evidence" value="ECO:0007669"/>
    <property type="project" value="InterPro"/>
</dbReference>
<dbReference type="InterPro" id="IPR007696">
    <property type="entry name" value="DNA_mismatch_repair_MutS_core"/>
</dbReference>